<dbReference type="AlphaFoldDB" id="A0A8J8FGJ7"/>
<dbReference type="Proteomes" id="UP000598971">
    <property type="component" value="Unassembled WGS sequence"/>
</dbReference>
<keyword evidence="1" id="KW-0812">Transmembrane</keyword>
<dbReference type="CDD" id="cd09084">
    <property type="entry name" value="EEP-2"/>
    <property type="match status" value="1"/>
</dbReference>
<evidence type="ECO:0000313" key="4">
    <source>
        <dbReference type="Proteomes" id="UP000598971"/>
    </source>
</evidence>
<feature type="transmembrane region" description="Helical" evidence="1">
    <location>
        <begin position="72"/>
        <end position="91"/>
    </location>
</feature>
<dbReference type="EMBL" id="WHPF01000005">
    <property type="protein sequence ID" value="NNV55456.1"/>
    <property type="molecule type" value="Genomic_DNA"/>
</dbReference>
<dbReference type="GO" id="GO:0003824">
    <property type="term" value="F:catalytic activity"/>
    <property type="evidence" value="ECO:0007669"/>
    <property type="project" value="InterPro"/>
</dbReference>
<keyword evidence="1" id="KW-0472">Membrane</keyword>
<proteinExistence type="predicted"/>
<dbReference type="Pfam" id="PF03372">
    <property type="entry name" value="Exo_endo_phos"/>
    <property type="match status" value="1"/>
</dbReference>
<comment type="caution">
    <text evidence="3">The sequence shown here is derived from an EMBL/GenBank/DDBJ whole genome shotgun (WGS) entry which is preliminary data.</text>
</comment>
<dbReference type="SUPFAM" id="SSF56219">
    <property type="entry name" value="DNase I-like"/>
    <property type="match status" value="1"/>
</dbReference>
<evidence type="ECO:0000256" key="1">
    <source>
        <dbReference type="SAM" id="Phobius"/>
    </source>
</evidence>
<name>A0A8J8FGJ7_9BACT</name>
<keyword evidence="1" id="KW-1133">Transmembrane helix</keyword>
<accession>A0A8J8FGJ7</accession>
<organism evidence="3 4">
    <name type="scientific">Limnovirga soli</name>
    <dbReference type="NCBI Taxonomy" id="2656915"/>
    <lineage>
        <taxon>Bacteria</taxon>
        <taxon>Pseudomonadati</taxon>
        <taxon>Bacteroidota</taxon>
        <taxon>Chitinophagia</taxon>
        <taxon>Chitinophagales</taxon>
        <taxon>Chitinophagaceae</taxon>
        <taxon>Limnovirga</taxon>
    </lineage>
</organism>
<sequence>MATPPMKSIVKTLWLTANIALAGMYVLASLSTFIPPASFSFISIGTLAFPYLLVGFILAIIINFFAERKLAIVLLCLLPAGTINLLNTIALRTEIPWQASKDSSTLRVMTWNVQGFTSYLRKKKSKSAYKTSRDEMLATMRSYNPDILCFQEYTNIENSKRRISIRKQLDTLGYPYSYCSKDRAGSFPKNPTVYVEDGVAIFSKYPITDTGRITINHDEKSENLIYADIVFNNKPVRIFTAHLQSFTIYADTAGDAKKGENIYEITYKRRKDAQYKVMETEVKHQQEVTIIRNEMNKSPYPIIYCGDLNITPTSYNYVLLKGNNLQDAFLQKGAGIGNTFYKIGPTLRIDVCLADTALQVQQCQRNKIKLSDHYPVISDVAWKK</sequence>
<evidence type="ECO:0000313" key="3">
    <source>
        <dbReference type="EMBL" id="NNV55456.1"/>
    </source>
</evidence>
<feature type="transmembrane region" description="Helical" evidence="1">
    <location>
        <begin position="12"/>
        <end position="34"/>
    </location>
</feature>
<dbReference type="InterPro" id="IPR036691">
    <property type="entry name" value="Endo/exonu/phosph_ase_sf"/>
</dbReference>
<gene>
    <name evidence="3" type="ORF">GD597_08310</name>
</gene>
<feature type="domain" description="Endonuclease/exonuclease/phosphatase" evidence="2">
    <location>
        <begin position="109"/>
        <end position="373"/>
    </location>
</feature>
<protein>
    <recommendedName>
        <fullName evidence="2">Endonuclease/exonuclease/phosphatase domain-containing protein</fullName>
    </recommendedName>
</protein>
<dbReference type="InterPro" id="IPR051916">
    <property type="entry name" value="GPI-anchor_lipid_remodeler"/>
</dbReference>
<dbReference type="GO" id="GO:0016020">
    <property type="term" value="C:membrane"/>
    <property type="evidence" value="ECO:0007669"/>
    <property type="project" value="GOC"/>
</dbReference>
<keyword evidence="4" id="KW-1185">Reference proteome</keyword>
<dbReference type="PANTHER" id="PTHR14859">
    <property type="entry name" value="CALCOFLUOR WHITE HYPERSENSITIVE PROTEIN PRECURSOR"/>
    <property type="match status" value="1"/>
</dbReference>
<reference evidence="3" key="1">
    <citation type="submission" date="2019-10" db="EMBL/GenBank/DDBJ databases">
        <title>Draft genome sequence of Panacibacter sp. KCS-6.</title>
        <authorList>
            <person name="Yim K.J."/>
        </authorList>
    </citation>
    <scope>NUCLEOTIDE SEQUENCE</scope>
    <source>
        <strain evidence="3">KCS-6</strain>
    </source>
</reference>
<feature type="transmembrane region" description="Helical" evidence="1">
    <location>
        <begin position="40"/>
        <end position="65"/>
    </location>
</feature>
<dbReference type="GO" id="GO:0006506">
    <property type="term" value="P:GPI anchor biosynthetic process"/>
    <property type="evidence" value="ECO:0007669"/>
    <property type="project" value="TreeGrafter"/>
</dbReference>
<dbReference type="PANTHER" id="PTHR14859:SF15">
    <property type="entry name" value="ENDONUCLEASE_EXONUCLEASE_PHOSPHATASE DOMAIN-CONTAINING PROTEIN"/>
    <property type="match status" value="1"/>
</dbReference>
<dbReference type="Gene3D" id="3.60.10.10">
    <property type="entry name" value="Endonuclease/exonuclease/phosphatase"/>
    <property type="match status" value="1"/>
</dbReference>
<dbReference type="InterPro" id="IPR005135">
    <property type="entry name" value="Endo/exonuclease/phosphatase"/>
</dbReference>
<evidence type="ECO:0000259" key="2">
    <source>
        <dbReference type="Pfam" id="PF03372"/>
    </source>
</evidence>